<feature type="region of interest" description="Disordered" evidence="1">
    <location>
        <begin position="1"/>
        <end position="27"/>
    </location>
</feature>
<gene>
    <name evidence="2" type="ORF">JZ751_009007</name>
</gene>
<dbReference type="EMBL" id="JAFBMS010000017">
    <property type="protein sequence ID" value="KAG9345851.1"/>
    <property type="molecule type" value="Genomic_DNA"/>
</dbReference>
<proteinExistence type="predicted"/>
<evidence type="ECO:0000313" key="3">
    <source>
        <dbReference type="Proteomes" id="UP000824540"/>
    </source>
</evidence>
<name>A0A8T2P3F0_9TELE</name>
<comment type="caution">
    <text evidence="2">The sequence shown here is derived from an EMBL/GenBank/DDBJ whole genome shotgun (WGS) entry which is preliminary data.</text>
</comment>
<dbReference type="Proteomes" id="UP000824540">
    <property type="component" value="Unassembled WGS sequence"/>
</dbReference>
<evidence type="ECO:0000256" key="1">
    <source>
        <dbReference type="SAM" id="MobiDB-lite"/>
    </source>
</evidence>
<protein>
    <submittedName>
        <fullName evidence="2">Uncharacterized protein</fullName>
    </submittedName>
</protein>
<accession>A0A8T2P3F0</accession>
<reference evidence="2" key="1">
    <citation type="thesis" date="2021" institute="BYU ScholarsArchive" country="Provo, UT, USA">
        <title>Applications of and Algorithms for Genome Assembly and Genomic Analyses with an Emphasis on Marine Teleosts.</title>
        <authorList>
            <person name="Pickett B.D."/>
        </authorList>
    </citation>
    <scope>NUCLEOTIDE SEQUENCE</scope>
    <source>
        <strain evidence="2">HI-2016</strain>
    </source>
</reference>
<evidence type="ECO:0000313" key="2">
    <source>
        <dbReference type="EMBL" id="KAG9345851.1"/>
    </source>
</evidence>
<keyword evidence="3" id="KW-1185">Reference proteome</keyword>
<dbReference type="AlphaFoldDB" id="A0A8T2P3F0"/>
<sequence>MAGGRPLPVSQEETSKMKKKMSTRMTSLPHTVQGAGVAEQAAAGQQGKQEAKAQKHTLMETGHIQGLDQGQTDRDNTLFPVNAAIAVHVVQLEVPSQLVLHLPPHDQAESRNVLHEIHVAILPSREQVSVSDKALASGSSPRSPKNCLNSCRVSCPEGHSIMNFLYQRCISTVCMSFTGQPLEFPITVDRVSVAGGADLHRDSTACPTPPFQVLI</sequence>
<organism evidence="2 3">
    <name type="scientific">Albula glossodonta</name>
    <name type="common">roundjaw bonefish</name>
    <dbReference type="NCBI Taxonomy" id="121402"/>
    <lineage>
        <taxon>Eukaryota</taxon>
        <taxon>Metazoa</taxon>
        <taxon>Chordata</taxon>
        <taxon>Craniata</taxon>
        <taxon>Vertebrata</taxon>
        <taxon>Euteleostomi</taxon>
        <taxon>Actinopterygii</taxon>
        <taxon>Neopterygii</taxon>
        <taxon>Teleostei</taxon>
        <taxon>Albuliformes</taxon>
        <taxon>Albulidae</taxon>
        <taxon>Albula</taxon>
    </lineage>
</organism>